<dbReference type="Proteomes" id="UP000799779">
    <property type="component" value="Unassembled WGS sequence"/>
</dbReference>
<dbReference type="EMBL" id="ML977624">
    <property type="protein sequence ID" value="KAF1996541.1"/>
    <property type="molecule type" value="Genomic_DNA"/>
</dbReference>
<feature type="compositionally biased region" description="Basic and acidic residues" evidence="1">
    <location>
        <begin position="250"/>
        <end position="260"/>
    </location>
</feature>
<feature type="region of interest" description="Disordered" evidence="1">
    <location>
        <begin position="249"/>
        <end position="293"/>
    </location>
</feature>
<dbReference type="PANTHER" id="PTHR28164:SF1">
    <property type="entry name" value="PROTEIN STB3"/>
    <property type="match status" value="1"/>
</dbReference>
<evidence type="ECO:0008006" key="4">
    <source>
        <dbReference type="Google" id="ProtNLM"/>
    </source>
</evidence>
<dbReference type="GO" id="GO:0000432">
    <property type="term" value="P:positive regulation of transcription from RNA polymerase II promoter by glucose"/>
    <property type="evidence" value="ECO:0007669"/>
    <property type="project" value="TreeGrafter"/>
</dbReference>
<organism evidence="2 3">
    <name type="scientific">Amniculicola lignicola CBS 123094</name>
    <dbReference type="NCBI Taxonomy" id="1392246"/>
    <lineage>
        <taxon>Eukaryota</taxon>
        <taxon>Fungi</taxon>
        <taxon>Dikarya</taxon>
        <taxon>Ascomycota</taxon>
        <taxon>Pezizomycotina</taxon>
        <taxon>Dothideomycetes</taxon>
        <taxon>Pleosporomycetidae</taxon>
        <taxon>Pleosporales</taxon>
        <taxon>Amniculicolaceae</taxon>
        <taxon>Amniculicola</taxon>
    </lineage>
</organism>
<evidence type="ECO:0000256" key="1">
    <source>
        <dbReference type="SAM" id="MobiDB-lite"/>
    </source>
</evidence>
<dbReference type="PANTHER" id="PTHR28164">
    <property type="entry name" value="PROTEIN STB3"/>
    <property type="match status" value="1"/>
</dbReference>
<dbReference type="GO" id="GO:0043565">
    <property type="term" value="F:sequence-specific DNA binding"/>
    <property type="evidence" value="ECO:0007669"/>
    <property type="project" value="TreeGrafter"/>
</dbReference>
<reference evidence="2" key="1">
    <citation type="journal article" date="2020" name="Stud. Mycol.">
        <title>101 Dothideomycetes genomes: a test case for predicting lifestyles and emergence of pathogens.</title>
        <authorList>
            <person name="Haridas S."/>
            <person name="Albert R."/>
            <person name="Binder M."/>
            <person name="Bloem J."/>
            <person name="Labutti K."/>
            <person name="Salamov A."/>
            <person name="Andreopoulos B."/>
            <person name="Baker S."/>
            <person name="Barry K."/>
            <person name="Bills G."/>
            <person name="Bluhm B."/>
            <person name="Cannon C."/>
            <person name="Castanera R."/>
            <person name="Culley D."/>
            <person name="Daum C."/>
            <person name="Ezra D."/>
            <person name="Gonzalez J."/>
            <person name="Henrissat B."/>
            <person name="Kuo A."/>
            <person name="Liang C."/>
            <person name="Lipzen A."/>
            <person name="Lutzoni F."/>
            <person name="Magnuson J."/>
            <person name="Mondo S."/>
            <person name="Nolan M."/>
            <person name="Ohm R."/>
            <person name="Pangilinan J."/>
            <person name="Park H.-J."/>
            <person name="Ramirez L."/>
            <person name="Alfaro M."/>
            <person name="Sun H."/>
            <person name="Tritt A."/>
            <person name="Yoshinaga Y."/>
            <person name="Zwiers L.-H."/>
            <person name="Turgeon B."/>
            <person name="Goodwin S."/>
            <person name="Spatafora J."/>
            <person name="Crous P."/>
            <person name="Grigoriev I."/>
        </authorList>
    </citation>
    <scope>NUCLEOTIDE SEQUENCE</scope>
    <source>
        <strain evidence="2">CBS 123094</strain>
    </source>
</reference>
<evidence type="ECO:0000313" key="2">
    <source>
        <dbReference type="EMBL" id="KAF1996541.1"/>
    </source>
</evidence>
<dbReference type="AlphaFoldDB" id="A0A6A5W8V3"/>
<accession>A0A6A5W8V3</accession>
<feature type="compositionally biased region" description="Acidic residues" evidence="1">
    <location>
        <begin position="272"/>
        <end position="289"/>
    </location>
</feature>
<proteinExistence type="predicted"/>
<dbReference type="Pfam" id="PF10330">
    <property type="entry name" value="Stb3"/>
    <property type="match status" value="1"/>
</dbReference>
<gene>
    <name evidence="2" type="ORF">P154DRAFT_579793</name>
</gene>
<feature type="compositionally biased region" description="Low complexity" evidence="1">
    <location>
        <begin position="261"/>
        <end position="271"/>
    </location>
</feature>
<evidence type="ECO:0000313" key="3">
    <source>
        <dbReference type="Proteomes" id="UP000799779"/>
    </source>
</evidence>
<dbReference type="OrthoDB" id="5391991at2759"/>
<name>A0A6A5W8V3_9PLEO</name>
<dbReference type="InterPro" id="IPR018818">
    <property type="entry name" value="Stb3"/>
</dbReference>
<feature type="region of interest" description="Disordered" evidence="1">
    <location>
        <begin position="190"/>
        <end position="227"/>
    </location>
</feature>
<sequence length="389" mass="41015">MATAPSSRPVSNIAVAFAAHHASNNIPILREGGLASAPDHRGMLPTPPNSISPTLAARKHRAEMPMAATPPPPAHVDSDIDLQDAVEHAAAQDQPGSALSREALAGLEAAGQITPTMLAKQHLPGIFLLHGSMPIRDIMHHLAQSVPGYSTILPAKARRIVVAALENRAGGGYHGEMVFEKVGWGRWTGHLKGQSPQPARGVPIGKHGASHSGPTPPASVDSAGGLQLPKWNNHHDAYSGSWAAGSMVSSRDEEMADRMSLDGSESSGSDTSEMDLGQDDMDDDTDQEDWSTIGPDALRERSRARPRVYRDYNYLSRTSGAKMRSVSAQSVPFSHAGTTTPAFNTSVSYYSASRGNTGTLPASSGVLGTGQNTQEREAVEALLAMTGSM</sequence>
<keyword evidence="3" id="KW-1185">Reference proteome</keyword>
<dbReference type="GO" id="GO:0005634">
    <property type="term" value="C:nucleus"/>
    <property type="evidence" value="ECO:0007669"/>
    <property type="project" value="TreeGrafter"/>
</dbReference>
<protein>
    <recommendedName>
        <fullName evidence="4">Sin3 binding protein-domain-containing protein</fullName>
    </recommendedName>
</protein>